<evidence type="ECO:0000313" key="8">
    <source>
        <dbReference type="Ensembl" id="ENSPMEP00000014933.1"/>
    </source>
</evidence>
<dbReference type="InterPro" id="IPR028082">
    <property type="entry name" value="Peripla_BP_I"/>
</dbReference>
<reference evidence="8" key="2">
    <citation type="submission" date="2025-09" db="UniProtKB">
        <authorList>
            <consortium name="Ensembl"/>
        </authorList>
    </citation>
    <scope>IDENTIFICATION</scope>
</reference>
<dbReference type="Proteomes" id="UP000261480">
    <property type="component" value="Unplaced"/>
</dbReference>
<evidence type="ECO:0000313" key="9">
    <source>
        <dbReference type="Proteomes" id="UP000261480"/>
    </source>
</evidence>
<feature type="compositionally biased region" description="Polar residues" evidence="5">
    <location>
        <begin position="272"/>
        <end position="281"/>
    </location>
</feature>
<evidence type="ECO:0000256" key="3">
    <source>
        <dbReference type="ARBA" id="ARBA00022989"/>
    </source>
</evidence>
<proteinExistence type="predicted"/>
<dbReference type="Pfam" id="PF01094">
    <property type="entry name" value="ANF_receptor"/>
    <property type="match status" value="1"/>
</dbReference>
<evidence type="ECO:0000259" key="7">
    <source>
        <dbReference type="Pfam" id="PF01094"/>
    </source>
</evidence>
<keyword evidence="9" id="KW-1185">Reference proteome</keyword>
<feature type="transmembrane region" description="Helical" evidence="6">
    <location>
        <begin position="12"/>
        <end position="32"/>
    </location>
</feature>
<dbReference type="Ensembl" id="ENSPMET00000032795.1">
    <property type="protein sequence ID" value="ENSPMEP00000014933.1"/>
    <property type="gene ID" value="ENSPMEG00000017403.1"/>
</dbReference>
<keyword evidence="3 6" id="KW-1133">Transmembrane helix</keyword>
<dbReference type="Gene3D" id="3.40.50.2300">
    <property type="match status" value="2"/>
</dbReference>
<evidence type="ECO:0000256" key="4">
    <source>
        <dbReference type="ARBA" id="ARBA00023136"/>
    </source>
</evidence>
<keyword evidence="4 6" id="KW-0472">Membrane</keyword>
<feature type="compositionally biased region" description="Basic and acidic residues" evidence="5">
    <location>
        <begin position="260"/>
        <end position="270"/>
    </location>
</feature>
<dbReference type="InterPro" id="IPR001828">
    <property type="entry name" value="ANF_lig-bd_rcpt"/>
</dbReference>
<dbReference type="GO" id="GO:0016020">
    <property type="term" value="C:membrane"/>
    <property type="evidence" value="ECO:0007669"/>
    <property type="project" value="UniProtKB-SubCell"/>
</dbReference>
<dbReference type="STRING" id="48701.ENSPMEP00000014933"/>
<sequence length="281" mass="31302">MEASHLCCPPFIGHFYLFILALVYFLSLFLSLPPSIHSAPSCGVAVYCFPCTVASADASAVRRCATVYTLSLFSCYCQDDNSMFFQFGPSIEQQASVILNIMEEYDWYIFSIVTTYYPGYQDFVTKIRNTIENSFVGWELEEVLLLDMSVDDGDSKIQNQLKKLQSPVILLYCTKEEANTIFEVAHSVGITGYGYTWIVPSLVAGDTDVVPAEFPTGLLSVSYDEWDYGLEARVRDGVAIITMATSTMMMDRGPHTLLKSECHGAPEKKTPISGNPNEVLR</sequence>
<evidence type="ECO:0000256" key="1">
    <source>
        <dbReference type="ARBA" id="ARBA00004370"/>
    </source>
</evidence>
<name>A0A3B3XIX2_9TELE</name>
<evidence type="ECO:0000256" key="2">
    <source>
        <dbReference type="ARBA" id="ARBA00022692"/>
    </source>
</evidence>
<reference evidence="8" key="1">
    <citation type="submission" date="2025-08" db="UniProtKB">
        <authorList>
            <consortium name="Ensembl"/>
        </authorList>
    </citation>
    <scope>IDENTIFICATION</scope>
</reference>
<accession>A0A3B3XIX2</accession>
<dbReference type="SUPFAM" id="SSF53822">
    <property type="entry name" value="Periplasmic binding protein-like I"/>
    <property type="match status" value="1"/>
</dbReference>
<comment type="subcellular location">
    <subcellularLocation>
        <location evidence="1">Membrane</location>
    </subcellularLocation>
</comment>
<protein>
    <recommendedName>
        <fullName evidence="7">Receptor ligand binding region domain-containing protein</fullName>
    </recommendedName>
</protein>
<evidence type="ECO:0000256" key="5">
    <source>
        <dbReference type="SAM" id="MobiDB-lite"/>
    </source>
</evidence>
<dbReference type="AlphaFoldDB" id="A0A3B3XIX2"/>
<feature type="region of interest" description="Disordered" evidence="5">
    <location>
        <begin position="260"/>
        <end position="281"/>
    </location>
</feature>
<organism evidence="8 9">
    <name type="scientific">Poecilia mexicana</name>
    <dbReference type="NCBI Taxonomy" id="48701"/>
    <lineage>
        <taxon>Eukaryota</taxon>
        <taxon>Metazoa</taxon>
        <taxon>Chordata</taxon>
        <taxon>Craniata</taxon>
        <taxon>Vertebrata</taxon>
        <taxon>Euteleostomi</taxon>
        <taxon>Actinopterygii</taxon>
        <taxon>Neopterygii</taxon>
        <taxon>Teleostei</taxon>
        <taxon>Neoteleostei</taxon>
        <taxon>Acanthomorphata</taxon>
        <taxon>Ovalentaria</taxon>
        <taxon>Atherinomorphae</taxon>
        <taxon>Cyprinodontiformes</taxon>
        <taxon>Poeciliidae</taxon>
        <taxon>Poeciliinae</taxon>
        <taxon>Poecilia</taxon>
    </lineage>
</organism>
<evidence type="ECO:0000256" key="6">
    <source>
        <dbReference type="SAM" id="Phobius"/>
    </source>
</evidence>
<feature type="domain" description="Receptor ligand binding region" evidence="7">
    <location>
        <begin position="54"/>
        <end position="222"/>
    </location>
</feature>
<keyword evidence="2 6" id="KW-0812">Transmembrane</keyword>